<gene>
    <name evidence="7 11" type="primary">prfA</name>
    <name evidence="11" type="ORF">A6F65_00220</name>
</gene>
<dbReference type="InterPro" id="IPR004373">
    <property type="entry name" value="RF-1"/>
</dbReference>
<dbReference type="PROSITE" id="PS00745">
    <property type="entry name" value="RF_PROK_I"/>
    <property type="match status" value="1"/>
</dbReference>
<dbReference type="AlphaFoldDB" id="A0A1C7D4Z7"/>
<dbReference type="HAMAP" id="MF_00093">
    <property type="entry name" value="Rel_fac_1"/>
    <property type="match status" value="1"/>
</dbReference>
<dbReference type="SUPFAM" id="SSF75620">
    <property type="entry name" value="Release factor"/>
    <property type="match status" value="1"/>
</dbReference>
<evidence type="ECO:0000313" key="11">
    <source>
        <dbReference type="EMBL" id="ANU06547.1"/>
    </source>
</evidence>
<dbReference type="InterPro" id="IPR045853">
    <property type="entry name" value="Pep_chain_release_fac_I_sf"/>
</dbReference>
<dbReference type="NCBIfam" id="TIGR00019">
    <property type="entry name" value="prfA"/>
    <property type="match status" value="1"/>
</dbReference>
<comment type="PTM">
    <text evidence="7">Methylated by PrmC. Methylation increases the termination efficiency of RF1.</text>
</comment>
<comment type="function">
    <text evidence="1 7">Peptide chain release factor 1 directs the termination of translation in response to the peptide chain termination codons UAG and UAA.</text>
</comment>
<dbReference type="PANTHER" id="PTHR43804:SF7">
    <property type="entry name" value="LD18447P"/>
    <property type="match status" value="1"/>
</dbReference>
<feature type="modified residue" description="N5-methylglutamine" evidence="7">
    <location>
        <position position="238"/>
    </location>
</feature>
<evidence type="ECO:0000256" key="5">
    <source>
        <dbReference type="ARBA" id="ARBA00022490"/>
    </source>
</evidence>
<dbReference type="EMBL" id="CP016545">
    <property type="protein sequence ID" value="ANU06547.1"/>
    <property type="molecule type" value="Genomic_DNA"/>
</dbReference>
<dbReference type="NCBIfam" id="NF001859">
    <property type="entry name" value="PRK00591.1"/>
    <property type="match status" value="1"/>
</dbReference>
<dbReference type="GO" id="GO:0016149">
    <property type="term" value="F:translation release factor activity, codon specific"/>
    <property type="evidence" value="ECO:0007669"/>
    <property type="project" value="UniProtKB-UniRule"/>
</dbReference>
<evidence type="ECO:0000256" key="7">
    <source>
        <dbReference type="HAMAP-Rule" id="MF_00093"/>
    </source>
</evidence>
<feature type="coiled-coil region" evidence="9">
    <location>
        <begin position="52"/>
        <end position="99"/>
    </location>
</feature>
<keyword evidence="6 7" id="KW-0648">Protein biosynthesis</keyword>
<sequence length="362" mass="39131">MTNKESLVTIPAERLQQISHRFAELEARMASGQLEGDAFVQASRDYAELEPVAKSAAQVQAMRAEMAGLEEMLADPEMKAMAEEELAAIRAELPEVERALAIAMLPRDTADAKPAMLEIRAGTGGDEAALFAGDLYRMYERFAAENGWKVEPVSMSASEVGGFKEIVANVTGTGVFAKLKFESGVHRVQRVPETESGGRIHTSAATVAVLPEPDAVDVEIDPGDLKIDTYRASGAGGQHVNTTDSAIRITHEPTGLVVTCQDGRSQHKNKEKAMQVLRARLYEREREAAQGAEAEARKAMVGSGDRSERIRTYNFPQGRVTDHRIGLTLHKLDEILAGPGLGELVSALIAEDEAKRLAALDG</sequence>
<dbReference type="InterPro" id="IPR000352">
    <property type="entry name" value="Pep_chain_release_fac_I"/>
</dbReference>
<dbReference type="InterPro" id="IPR050057">
    <property type="entry name" value="Prokaryotic/Mito_RF"/>
</dbReference>
<dbReference type="RefSeq" id="WP_418303110.1">
    <property type="nucleotide sequence ID" value="NZ_CP016545.1"/>
</dbReference>
<dbReference type="FunFam" id="3.30.160.20:FF:000004">
    <property type="entry name" value="Peptide chain release factor 1"/>
    <property type="match status" value="1"/>
</dbReference>
<accession>A0A1C7D4Z7</accession>
<keyword evidence="5 7" id="KW-0963">Cytoplasm</keyword>
<evidence type="ECO:0000256" key="8">
    <source>
        <dbReference type="NCBIfam" id="TIGR00019"/>
    </source>
</evidence>
<dbReference type="Gene3D" id="3.30.70.1660">
    <property type="match status" value="1"/>
</dbReference>
<evidence type="ECO:0000256" key="2">
    <source>
        <dbReference type="ARBA" id="ARBA00004496"/>
    </source>
</evidence>
<evidence type="ECO:0000313" key="12">
    <source>
        <dbReference type="Proteomes" id="UP000092698"/>
    </source>
</evidence>
<organism evidence="11 12">
    <name type="scientific">Paraurantiacibacter namhicola</name>
    <dbReference type="NCBI Taxonomy" id="645517"/>
    <lineage>
        <taxon>Bacteria</taxon>
        <taxon>Pseudomonadati</taxon>
        <taxon>Pseudomonadota</taxon>
        <taxon>Alphaproteobacteria</taxon>
        <taxon>Sphingomonadales</taxon>
        <taxon>Erythrobacteraceae</taxon>
        <taxon>Paraurantiacibacter</taxon>
    </lineage>
</organism>
<dbReference type="SMART" id="SM00937">
    <property type="entry name" value="PCRF"/>
    <property type="match status" value="1"/>
</dbReference>
<evidence type="ECO:0000256" key="9">
    <source>
        <dbReference type="SAM" id="Coils"/>
    </source>
</evidence>
<evidence type="ECO:0000256" key="3">
    <source>
        <dbReference type="ARBA" id="ARBA00010835"/>
    </source>
</evidence>
<feature type="domain" description="Prokaryotic-type class I peptide chain release factors" evidence="10">
    <location>
        <begin position="231"/>
        <end position="247"/>
    </location>
</feature>
<comment type="similarity">
    <text evidence="3 7">Belongs to the prokaryotic/mitochondrial release factor family.</text>
</comment>
<dbReference type="Pfam" id="PF03462">
    <property type="entry name" value="PCRF"/>
    <property type="match status" value="1"/>
</dbReference>
<evidence type="ECO:0000256" key="4">
    <source>
        <dbReference type="ARBA" id="ARBA00022481"/>
    </source>
</evidence>
<dbReference type="InterPro" id="IPR005139">
    <property type="entry name" value="PCRF"/>
</dbReference>
<keyword evidence="4 7" id="KW-0488">Methylation</keyword>
<dbReference type="Gene3D" id="3.30.160.20">
    <property type="match status" value="1"/>
</dbReference>
<dbReference type="STRING" id="645517.A6F65_00220"/>
<evidence type="ECO:0000256" key="1">
    <source>
        <dbReference type="ARBA" id="ARBA00002986"/>
    </source>
</evidence>
<protein>
    <recommendedName>
        <fullName evidence="7 8">Peptide chain release factor 1</fullName>
        <shortName evidence="7">RF-1</shortName>
    </recommendedName>
</protein>
<evidence type="ECO:0000256" key="6">
    <source>
        <dbReference type="ARBA" id="ARBA00022917"/>
    </source>
</evidence>
<proteinExistence type="inferred from homology"/>
<dbReference type="Pfam" id="PF00472">
    <property type="entry name" value="RF-1"/>
    <property type="match status" value="1"/>
</dbReference>
<dbReference type="Gene3D" id="6.10.140.1950">
    <property type="match status" value="1"/>
</dbReference>
<dbReference type="KEGG" id="anh:A6F65_00220"/>
<dbReference type="PANTHER" id="PTHR43804">
    <property type="entry name" value="LD18447P"/>
    <property type="match status" value="1"/>
</dbReference>
<keyword evidence="12" id="KW-1185">Reference proteome</keyword>
<dbReference type="Proteomes" id="UP000092698">
    <property type="component" value="Chromosome"/>
</dbReference>
<comment type="subcellular location">
    <subcellularLocation>
        <location evidence="2 7">Cytoplasm</location>
    </subcellularLocation>
</comment>
<evidence type="ECO:0000259" key="10">
    <source>
        <dbReference type="PROSITE" id="PS00745"/>
    </source>
</evidence>
<keyword evidence="9" id="KW-0175">Coiled coil</keyword>
<dbReference type="PATRIC" id="fig|645517.4.peg.221"/>
<reference evidence="11 12" key="1">
    <citation type="submission" date="2016-07" db="EMBL/GenBank/DDBJ databases">
        <title>Complete genome sequence of Altererythrobacter namhicola JCM 16345T, containing esterase-encoding genes.</title>
        <authorList>
            <person name="Cheng H."/>
            <person name="Wu Y.-H."/>
            <person name="Jian S.-L."/>
            <person name="Huo Y.-Y."/>
            <person name="Wang C.-S."/>
            <person name="Xu X.-W."/>
        </authorList>
    </citation>
    <scope>NUCLEOTIDE SEQUENCE [LARGE SCALE GENOMIC DNA]</scope>
    <source>
        <strain evidence="11 12">JCM 16345</strain>
    </source>
</reference>
<dbReference type="GO" id="GO:0005829">
    <property type="term" value="C:cytosol"/>
    <property type="evidence" value="ECO:0007669"/>
    <property type="project" value="UniProtKB-ARBA"/>
</dbReference>
<dbReference type="FunFam" id="3.30.70.1660:FF:000002">
    <property type="entry name" value="Peptide chain release factor 1"/>
    <property type="match status" value="1"/>
</dbReference>
<dbReference type="FunFam" id="3.30.70.1660:FF:000004">
    <property type="entry name" value="Peptide chain release factor 1"/>
    <property type="match status" value="1"/>
</dbReference>
<name>A0A1C7D4Z7_9SPHN</name>